<keyword evidence="3" id="KW-1185">Reference proteome</keyword>
<comment type="caution">
    <text evidence="2">The sequence shown here is derived from an EMBL/GenBank/DDBJ whole genome shotgun (WGS) entry which is preliminary data.</text>
</comment>
<feature type="non-terminal residue" evidence="2">
    <location>
        <position position="31"/>
    </location>
</feature>
<protein>
    <submittedName>
        <fullName evidence="2">Uncharacterized protein</fullName>
    </submittedName>
</protein>
<evidence type="ECO:0000313" key="3">
    <source>
        <dbReference type="Proteomes" id="UP000248148"/>
    </source>
</evidence>
<dbReference type="EMBL" id="QJTI01000011">
    <property type="protein sequence ID" value="PYF02503.1"/>
    <property type="molecule type" value="Genomic_DNA"/>
</dbReference>
<evidence type="ECO:0000313" key="2">
    <source>
        <dbReference type="EMBL" id="PYF02503.1"/>
    </source>
</evidence>
<evidence type="ECO:0000313" key="1">
    <source>
        <dbReference type="EMBL" id="PYF00004.1"/>
    </source>
</evidence>
<sequence>MDDLLREFLTETNESLDTVDNQLVRFEQDPN</sequence>
<proteinExistence type="predicted"/>
<accession>A0A318TD54</accession>
<organism evidence="2 3">
    <name type="scientific">Rhodopseudomonas faecalis</name>
    <dbReference type="NCBI Taxonomy" id="99655"/>
    <lineage>
        <taxon>Bacteria</taxon>
        <taxon>Pseudomonadati</taxon>
        <taxon>Pseudomonadota</taxon>
        <taxon>Alphaproteobacteria</taxon>
        <taxon>Hyphomicrobiales</taxon>
        <taxon>Nitrobacteraceae</taxon>
        <taxon>Rhodopseudomonas</taxon>
    </lineage>
</organism>
<dbReference type="AlphaFoldDB" id="A0A318TD54"/>
<reference evidence="2 3" key="1">
    <citation type="submission" date="2018-06" db="EMBL/GenBank/DDBJ databases">
        <title>Genomic Encyclopedia of Archaeal and Bacterial Type Strains, Phase II (KMG-II): from individual species to whole genera.</title>
        <authorList>
            <person name="Goeker M."/>
        </authorList>
    </citation>
    <scope>NUCLEOTIDE SEQUENCE [LARGE SCALE GENOMIC DNA]</scope>
    <source>
        <strain evidence="2 3">JCM 11668</strain>
    </source>
</reference>
<name>A0A318TD54_9BRAD</name>
<gene>
    <name evidence="2" type="ORF">BJ122_1111</name>
    <name evidence="1" type="ORF">BJ122_13224</name>
</gene>
<dbReference type="Proteomes" id="UP000248148">
    <property type="component" value="Unassembled WGS sequence"/>
</dbReference>
<dbReference type="EMBL" id="QJTI01000032">
    <property type="protein sequence ID" value="PYF00004.1"/>
    <property type="molecule type" value="Genomic_DNA"/>
</dbReference>